<keyword evidence="3" id="KW-1185">Reference proteome</keyword>
<protein>
    <submittedName>
        <fullName evidence="4">Gag-pol polyprotein</fullName>
    </submittedName>
</protein>
<evidence type="ECO:0000313" key="3">
    <source>
        <dbReference type="Proteomes" id="UP000267096"/>
    </source>
</evidence>
<evidence type="ECO:0000256" key="1">
    <source>
        <dbReference type="SAM" id="MobiDB-lite"/>
    </source>
</evidence>
<proteinExistence type="predicted"/>
<dbReference type="EMBL" id="UYRR01031842">
    <property type="protein sequence ID" value="VDK52916.1"/>
    <property type="molecule type" value="Genomic_DNA"/>
</dbReference>
<gene>
    <name evidence="2" type="ORF">ASIM_LOCUS14618</name>
</gene>
<accession>A0A0M3K2Q0</accession>
<sequence length="82" mass="9072">MAYKGFVRPASLLLEPIIITSPDVTLLQNISAVITKNIAGPNKRFTRYSPRENDIDENSEAPKAQVQLFDGGTGESRTSYRC</sequence>
<evidence type="ECO:0000313" key="2">
    <source>
        <dbReference type="EMBL" id="VDK52916.1"/>
    </source>
</evidence>
<reference evidence="2 3" key="2">
    <citation type="submission" date="2018-11" db="EMBL/GenBank/DDBJ databases">
        <authorList>
            <consortium name="Pathogen Informatics"/>
        </authorList>
    </citation>
    <scope>NUCLEOTIDE SEQUENCE [LARGE SCALE GENOMIC DNA]</scope>
</reference>
<dbReference type="WBParaSite" id="ASIM_0001520801-mRNA-1">
    <property type="protein sequence ID" value="ASIM_0001520801-mRNA-1"/>
    <property type="gene ID" value="ASIM_0001520801"/>
</dbReference>
<reference evidence="4" key="1">
    <citation type="submission" date="2017-02" db="UniProtKB">
        <authorList>
            <consortium name="WormBaseParasite"/>
        </authorList>
    </citation>
    <scope>IDENTIFICATION</scope>
</reference>
<name>A0A0M3K2Q0_ANISI</name>
<evidence type="ECO:0000313" key="4">
    <source>
        <dbReference type="WBParaSite" id="ASIM_0001520801-mRNA-1"/>
    </source>
</evidence>
<dbReference type="Proteomes" id="UP000267096">
    <property type="component" value="Unassembled WGS sequence"/>
</dbReference>
<organism evidence="4">
    <name type="scientific">Anisakis simplex</name>
    <name type="common">Herring worm</name>
    <dbReference type="NCBI Taxonomy" id="6269"/>
    <lineage>
        <taxon>Eukaryota</taxon>
        <taxon>Metazoa</taxon>
        <taxon>Ecdysozoa</taxon>
        <taxon>Nematoda</taxon>
        <taxon>Chromadorea</taxon>
        <taxon>Rhabditida</taxon>
        <taxon>Spirurina</taxon>
        <taxon>Ascaridomorpha</taxon>
        <taxon>Ascaridoidea</taxon>
        <taxon>Anisakidae</taxon>
        <taxon>Anisakis</taxon>
        <taxon>Anisakis simplex complex</taxon>
    </lineage>
</organism>
<dbReference type="AlphaFoldDB" id="A0A0M3K2Q0"/>
<feature type="region of interest" description="Disordered" evidence="1">
    <location>
        <begin position="43"/>
        <end position="82"/>
    </location>
</feature>